<dbReference type="InterPro" id="IPR036822">
    <property type="entry name" value="CutC-like_dom_sf"/>
</dbReference>
<evidence type="ECO:0000256" key="1">
    <source>
        <dbReference type="ARBA" id="ARBA00007768"/>
    </source>
</evidence>
<dbReference type="PANTHER" id="PTHR12598:SF0">
    <property type="entry name" value="COPPER HOMEOSTASIS PROTEIN CUTC HOMOLOG"/>
    <property type="match status" value="1"/>
</dbReference>
<dbReference type="PANTHER" id="PTHR12598">
    <property type="entry name" value="COPPER HOMEOSTASIS PROTEIN CUTC"/>
    <property type="match status" value="1"/>
</dbReference>
<dbReference type="GO" id="GO:0005507">
    <property type="term" value="F:copper ion binding"/>
    <property type="evidence" value="ECO:0007669"/>
    <property type="project" value="TreeGrafter"/>
</dbReference>
<name>A0A8H4QJS4_9AGAR</name>
<proteinExistence type="inferred from homology"/>
<dbReference type="HAMAP" id="MF_00795">
    <property type="entry name" value="CutC"/>
    <property type="match status" value="1"/>
</dbReference>
<gene>
    <name evidence="3" type="ORF">D9613_004239</name>
</gene>
<dbReference type="EMBL" id="JAACJL010000057">
    <property type="protein sequence ID" value="KAF4612218.1"/>
    <property type="molecule type" value="Genomic_DNA"/>
</dbReference>
<dbReference type="SUPFAM" id="SSF110395">
    <property type="entry name" value="CutC-like"/>
    <property type="match status" value="1"/>
</dbReference>
<dbReference type="AlphaFoldDB" id="A0A8H4QJS4"/>
<protein>
    <recommendedName>
        <fullName evidence="2">Copper homeostasis protein cutC homolog</fullName>
    </recommendedName>
</protein>
<organism evidence="3 4">
    <name type="scientific">Agrocybe pediades</name>
    <dbReference type="NCBI Taxonomy" id="84607"/>
    <lineage>
        <taxon>Eukaryota</taxon>
        <taxon>Fungi</taxon>
        <taxon>Dikarya</taxon>
        <taxon>Basidiomycota</taxon>
        <taxon>Agaricomycotina</taxon>
        <taxon>Agaricomycetes</taxon>
        <taxon>Agaricomycetidae</taxon>
        <taxon>Agaricales</taxon>
        <taxon>Agaricineae</taxon>
        <taxon>Strophariaceae</taxon>
        <taxon>Agrocybe</taxon>
    </lineage>
</organism>
<comment type="caution">
    <text evidence="3">The sequence shown here is derived from an EMBL/GenBank/DDBJ whole genome shotgun (WGS) entry which is preliminary data.</text>
</comment>
<evidence type="ECO:0000313" key="4">
    <source>
        <dbReference type="Proteomes" id="UP000521872"/>
    </source>
</evidence>
<dbReference type="Gene3D" id="3.20.20.380">
    <property type="entry name" value="Copper homeostasis (CutC) domain"/>
    <property type="match status" value="1"/>
</dbReference>
<dbReference type="Pfam" id="PF03932">
    <property type="entry name" value="CutC"/>
    <property type="match status" value="1"/>
</dbReference>
<comment type="similarity">
    <text evidence="1">Belongs to the CutC family.</text>
</comment>
<dbReference type="InterPro" id="IPR005627">
    <property type="entry name" value="CutC-like"/>
</dbReference>
<accession>A0A8H4QJS4</accession>
<keyword evidence="4" id="KW-1185">Reference proteome</keyword>
<reference evidence="3 4" key="1">
    <citation type="submission" date="2019-12" db="EMBL/GenBank/DDBJ databases">
        <authorList>
            <person name="Floudas D."/>
            <person name="Bentzer J."/>
            <person name="Ahren D."/>
            <person name="Johansson T."/>
            <person name="Persson P."/>
            <person name="Tunlid A."/>
        </authorList>
    </citation>
    <scope>NUCLEOTIDE SEQUENCE [LARGE SCALE GENOMIC DNA]</scope>
    <source>
        <strain evidence="3 4">CBS 102.39</strain>
    </source>
</reference>
<dbReference type="Proteomes" id="UP000521872">
    <property type="component" value="Unassembled WGS sequence"/>
</dbReference>
<sequence length="277" mass="30268">MAALVTESLLLEVCVDSVQSAIAAAAGGADRLEVCSNLGAGGGTTPSLGLVKSIRKALRDISLMILIRPRVGDFVYTKQEVEVILEDIRMFKNIGSIRGFVVGALDREGRVGVECMKRIVDEILPLEVCFHRAFDMTRDAIEAFSTISDLGGVSRILTSGLKPKAPDGLPTLEKLFKTRKQLVEDDAWGLAIMPGSGINSSTISPLLKSLIPLGLREIHLSGGTWMPGQMVFRRPGMGMGVDEDPKKEWGVWCTNEEEIRKVRKLADDVWKEFLPTM</sequence>
<evidence type="ECO:0000256" key="2">
    <source>
        <dbReference type="ARBA" id="ARBA00019014"/>
    </source>
</evidence>
<evidence type="ECO:0000313" key="3">
    <source>
        <dbReference type="EMBL" id="KAF4612218.1"/>
    </source>
</evidence>